<feature type="domain" description="KAP NTPase" evidence="1">
    <location>
        <begin position="27"/>
        <end position="350"/>
    </location>
</feature>
<reference evidence="2 3" key="1">
    <citation type="submission" date="2019-09" db="EMBL/GenBank/DDBJ databases">
        <authorList>
            <person name="Li Y."/>
        </authorList>
    </citation>
    <scope>NUCLEOTIDE SEQUENCE [LARGE SCALE GENOMIC DNA]</scope>
    <source>
        <strain evidence="2 3">L3-3HA</strain>
    </source>
</reference>
<organism evidence="2 3">
    <name type="scientific">Affinibrenneria salicis</name>
    <dbReference type="NCBI Taxonomy" id="2590031"/>
    <lineage>
        <taxon>Bacteria</taxon>
        <taxon>Pseudomonadati</taxon>
        <taxon>Pseudomonadota</taxon>
        <taxon>Gammaproteobacteria</taxon>
        <taxon>Enterobacterales</taxon>
        <taxon>Pectobacteriaceae</taxon>
        <taxon>Affinibrenneria</taxon>
    </lineage>
</organism>
<comment type="caution">
    <text evidence="2">The sequence shown here is derived from an EMBL/GenBank/DDBJ whole genome shotgun (WGS) entry which is preliminary data.</text>
</comment>
<accession>A0A5J5FQ87</accession>
<dbReference type="OrthoDB" id="88903at2"/>
<evidence type="ECO:0000313" key="2">
    <source>
        <dbReference type="EMBL" id="KAA8994291.1"/>
    </source>
</evidence>
<protein>
    <submittedName>
        <fullName evidence="2">AAA family ATPase</fullName>
    </submittedName>
</protein>
<dbReference type="AlphaFoldDB" id="A0A5J5FQ87"/>
<keyword evidence="3" id="KW-1185">Reference proteome</keyword>
<name>A0A5J5FQ87_9GAMM</name>
<dbReference type="Pfam" id="PF07693">
    <property type="entry name" value="KAP_NTPase"/>
    <property type="match status" value="1"/>
</dbReference>
<sequence length="530" mass="58934">MVRNEQPDGGIGAEAPIRTASEDRLRRSGFAARIADVLSELSLHEGRVFAIRGGWGFGKSSLKNLITERLDAKSSGADWLDFNPWQWGDGDAISRALFGQIADRLGGEHSKAALDRAEALRRYGAILTGVSKPLKEAGSSGLLISTVLTNASVIAIASAIGYDLPTVAKVAAVLAFLSVGVPLLGRVLSYLGRDHSGESLDKVRKALETRLRELDRPLVVFVDDIDRLEPDQIRMLLRQVKANANLPNIVFVLLFQPSIVERALDPVADNDGRAFLEKIVQANFDLPAVPTSFVHRMFEEELSEIAGPYATEANGFSQRRWGNACIGCIQPLLRNMRDARRLISSIAVHMPLHVVGDVFEVNIVDFLLLETLRVFEPDLHDALFRERGLVLQEGRFSRDGRRKVDQAAAKELLEIVSEERRNIICDALKDLFPPLEWAYGGTNYADGFHRRWLTEKRVCTSRYFPRYFELQTSVGEISERRFVDFLNATATEDELFAEIAAIEADGLLNSLVARLDESVDRLPTENATVR</sequence>
<proteinExistence type="predicted"/>
<dbReference type="InterPro" id="IPR052754">
    <property type="entry name" value="NTPase_KAP_P-loop"/>
</dbReference>
<dbReference type="InterPro" id="IPR011646">
    <property type="entry name" value="KAP_P-loop"/>
</dbReference>
<dbReference type="SUPFAM" id="SSF52540">
    <property type="entry name" value="P-loop containing nucleoside triphosphate hydrolases"/>
    <property type="match status" value="1"/>
</dbReference>
<dbReference type="PANTHER" id="PTHR22674:SF6">
    <property type="entry name" value="NTPASE KAP FAMILY P-LOOP DOMAIN-CONTAINING PROTEIN 1"/>
    <property type="match status" value="1"/>
</dbReference>
<dbReference type="Proteomes" id="UP000335415">
    <property type="component" value="Unassembled WGS sequence"/>
</dbReference>
<dbReference type="InterPro" id="IPR027417">
    <property type="entry name" value="P-loop_NTPase"/>
</dbReference>
<evidence type="ECO:0000313" key="3">
    <source>
        <dbReference type="Proteomes" id="UP000335415"/>
    </source>
</evidence>
<dbReference type="Gene3D" id="3.40.50.300">
    <property type="entry name" value="P-loop containing nucleotide triphosphate hydrolases"/>
    <property type="match status" value="1"/>
</dbReference>
<gene>
    <name evidence="2" type="ORF">FJU30_26325</name>
</gene>
<dbReference type="EMBL" id="VYKJ01000031">
    <property type="protein sequence ID" value="KAA8994291.1"/>
    <property type="molecule type" value="Genomic_DNA"/>
</dbReference>
<evidence type="ECO:0000259" key="1">
    <source>
        <dbReference type="Pfam" id="PF07693"/>
    </source>
</evidence>
<dbReference type="PANTHER" id="PTHR22674">
    <property type="entry name" value="NTPASE, KAP FAMILY P-LOOP DOMAIN-CONTAINING 1"/>
    <property type="match status" value="1"/>
</dbReference>